<dbReference type="HOGENOM" id="CLU_3223908_0_0_6"/>
<name>A0A0K0GMR8_XANOP</name>
<organism evidence="2 3">
    <name type="scientific">Xanthomonas oryzae pv. oryzae (strain PXO99A)</name>
    <dbReference type="NCBI Taxonomy" id="360094"/>
    <lineage>
        <taxon>Bacteria</taxon>
        <taxon>Pseudomonadati</taxon>
        <taxon>Pseudomonadota</taxon>
        <taxon>Gammaproteobacteria</taxon>
        <taxon>Lysobacterales</taxon>
        <taxon>Lysobacteraceae</taxon>
        <taxon>Xanthomonas</taxon>
    </lineage>
</organism>
<sequence>MFCDGAFARHRISAPRADTGPTHSGAAPSAGRAQSAAKRKDDFT</sequence>
<feature type="region of interest" description="Disordered" evidence="1">
    <location>
        <begin position="1"/>
        <end position="44"/>
    </location>
</feature>
<protein>
    <submittedName>
        <fullName evidence="2">Uncharacterized protein</fullName>
    </submittedName>
</protein>
<gene>
    <name evidence="2" type="ordered locus">PXO_05695</name>
</gene>
<reference evidence="2 3" key="1">
    <citation type="journal article" date="2008" name="BMC Genomics">
        <title>Genome sequence and rapid evolution of the rice pathogen Xanthomonas oryzae pv. oryzae PXO99A.</title>
        <authorList>
            <person name="Salzberg S.L."/>
            <person name="Sommer D.D."/>
            <person name="Schatz M.C."/>
            <person name="Phillippy A.M."/>
            <person name="Rabinowicz P.D."/>
            <person name="Tsuge S."/>
            <person name="Furutani A."/>
            <person name="Ochiai H."/>
            <person name="Delcher A.L."/>
            <person name="Kelley D."/>
            <person name="Madupu R."/>
            <person name="Puiu D."/>
            <person name="Radune D."/>
            <person name="Shumway M."/>
            <person name="Trapnell C."/>
            <person name="Aparna G."/>
            <person name="Jha G."/>
            <person name="Pandey A."/>
            <person name="Patil P.B."/>
            <person name="Ishihara H."/>
            <person name="Meyer D.F."/>
            <person name="Szurek B."/>
            <person name="Verdier V."/>
            <person name="Koebnik R."/>
            <person name="Dow J.M."/>
            <person name="Ryan R.P."/>
            <person name="Hirata H."/>
            <person name="Tsuyumu S."/>
            <person name="Won Lee S."/>
            <person name="Seo Y.S."/>
            <person name="Sriariyanum M."/>
            <person name="Ronald P.C."/>
            <person name="Sonti R.V."/>
            <person name="Van Sluys M.A."/>
            <person name="Leach J.E."/>
            <person name="White F.F."/>
            <person name="Bogdanove A.J."/>
        </authorList>
    </citation>
    <scope>NUCLEOTIDE SEQUENCE [LARGE SCALE GENOMIC DNA]</scope>
    <source>
        <strain evidence="2 3">PXO99A</strain>
    </source>
</reference>
<evidence type="ECO:0000313" key="3">
    <source>
        <dbReference type="Proteomes" id="UP000001740"/>
    </source>
</evidence>
<dbReference type="AlphaFoldDB" id="A0A0K0GMR8"/>
<accession>A0A0K0GMR8</accession>
<dbReference type="Proteomes" id="UP000001740">
    <property type="component" value="Chromosome"/>
</dbReference>
<evidence type="ECO:0000256" key="1">
    <source>
        <dbReference type="SAM" id="MobiDB-lite"/>
    </source>
</evidence>
<evidence type="ECO:0000313" key="2">
    <source>
        <dbReference type="EMBL" id="ACD60329.1"/>
    </source>
</evidence>
<proteinExistence type="predicted"/>
<feature type="compositionally biased region" description="Low complexity" evidence="1">
    <location>
        <begin position="24"/>
        <end position="36"/>
    </location>
</feature>
<dbReference type="KEGG" id="xop:PXO_05695"/>
<dbReference type="EMBL" id="CP000967">
    <property type="protein sequence ID" value="ACD60329.1"/>
    <property type="molecule type" value="Genomic_DNA"/>
</dbReference>